<keyword evidence="2 5" id="KW-0547">Nucleotide-binding</keyword>
<keyword evidence="4 5" id="KW-0173">Coenzyme A biosynthesis</keyword>
<dbReference type="FunFam" id="3.40.50.300:FF:000485">
    <property type="entry name" value="Dephospho-CoA kinase CAB5"/>
    <property type="match status" value="1"/>
</dbReference>
<dbReference type="EMBL" id="JAAIWK010000026">
    <property type="protein sequence ID" value="NEY21117.1"/>
    <property type="molecule type" value="Genomic_DNA"/>
</dbReference>
<dbReference type="CDD" id="cd02022">
    <property type="entry name" value="DPCK"/>
    <property type="match status" value="1"/>
</dbReference>
<dbReference type="GO" id="GO:0015937">
    <property type="term" value="P:coenzyme A biosynthetic process"/>
    <property type="evidence" value="ECO:0007669"/>
    <property type="project" value="UniProtKB-UniRule"/>
</dbReference>
<dbReference type="Pfam" id="PF01121">
    <property type="entry name" value="CoaE"/>
    <property type="match status" value="1"/>
</dbReference>
<dbReference type="InterPro" id="IPR001977">
    <property type="entry name" value="Depp_CoAkinase"/>
</dbReference>
<keyword evidence="8" id="KW-1185">Reference proteome</keyword>
<dbReference type="HAMAP" id="MF_00376">
    <property type="entry name" value="Dephospho_CoA_kinase"/>
    <property type="match status" value="1"/>
</dbReference>
<dbReference type="PANTHER" id="PTHR10695:SF46">
    <property type="entry name" value="BIFUNCTIONAL COENZYME A SYNTHASE-RELATED"/>
    <property type="match status" value="1"/>
</dbReference>
<dbReference type="UniPathway" id="UPA00241">
    <property type="reaction ID" value="UER00356"/>
</dbReference>
<dbReference type="AlphaFoldDB" id="A0A6M0P9P2"/>
<comment type="function">
    <text evidence="5">Catalyzes the phosphorylation of the 3'-hydroxyl group of dephosphocoenzyme A to form coenzyme A.</text>
</comment>
<keyword evidence="5 7" id="KW-0808">Transferase</keyword>
<reference evidence="7 8" key="1">
    <citation type="submission" date="2020-02" db="EMBL/GenBank/DDBJ databases">
        <authorList>
            <person name="Feng H."/>
        </authorList>
    </citation>
    <scope>NUCLEOTIDE SEQUENCE [LARGE SCALE GENOMIC DNA]</scope>
    <source>
        <strain evidence="7 8">Gsoil 114</strain>
    </source>
</reference>
<organism evidence="7 8">
    <name type="scientific">Heyndrickxia ginsengihumi</name>
    <dbReference type="NCBI Taxonomy" id="363870"/>
    <lineage>
        <taxon>Bacteria</taxon>
        <taxon>Bacillati</taxon>
        <taxon>Bacillota</taxon>
        <taxon>Bacilli</taxon>
        <taxon>Bacillales</taxon>
        <taxon>Bacillaceae</taxon>
        <taxon>Heyndrickxia</taxon>
    </lineage>
</organism>
<comment type="similarity">
    <text evidence="1 5">Belongs to the CoaE family.</text>
</comment>
<keyword evidence="3 5" id="KW-0067">ATP-binding</keyword>
<sequence length="200" mass="22743">MANIIGLTGGIASGKSTVSSMLKSKGFTIIDADIAARKVVEKGEQAYTKIIEAFGRTILHENGSIDRKKLGEIVFNDEKKRQLLNGIIHPEIRACMLREKEDAVKKGKQTVILDIPLLFENKLEWMVDRTILVYVDDHIQLERLMLRNHFSEQEAKSRIQAQMPLIKKRALADKVINNNGSMTNTLKQLEQIIHEWNLKP</sequence>
<evidence type="ECO:0000256" key="5">
    <source>
        <dbReference type="HAMAP-Rule" id="MF_00376"/>
    </source>
</evidence>
<dbReference type="GO" id="GO:0005737">
    <property type="term" value="C:cytoplasm"/>
    <property type="evidence" value="ECO:0007669"/>
    <property type="project" value="UniProtKB-SubCell"/>
</dbReference>
<dbReference type="SUPFAM" id="SSF52540">
    <property type="entry name" value="P-loop containing nucleoside triphosphate hydrolases"/>
    <property type="match status" value="1"/>
</dbReference>
<evidence type="ECO:0000256" key="2">
    <source>
        <dbReference type="ARBA" id="ARBA00022741"/>
    </source>
</evidence>
<comment type="subcellular location">
    <subcellularLocation>
        <location evidence="5">Cytoplasm</location>
    </subcellularLocation>
</comment>
<name>A0A6M0P9P2_9BACI</name>
<keyword evidence="5" id="KW-0963">Cytoplasm</keyword>
<dbReference type="Gene3D" id="3.40.50.300">
    <property type="entry name" value="P-loop containing nucleotide triphosphate hydrolases"/>
    <property type="match status" value="1"/>
</dbReference>
<keyword evidence="5 7" id="KW-0418">Kinase</keyword>
<evidence type="ECO:0000256" key="6">
    <source>
        <dbReference type="NCBIfam" id="TIGR00152"/>
    </source>
</evidence>
<dbReference type="InterPro" id="IPR027417">
    <property type="entry name" value="P-loop_NTPase"/>
</dbReference>
<evidence type="ECO:0000256" key="4">
    <source>
        <dbReference type="ARBA" id="ARBA00022993"/>
    </source>
</evidence>
<dbReference type="PROSITE" id="PS51219">
    <property type="entry name" value="DPCK"/>
    <property type="match status" value="1"/>
</dbReference>
<dbReference type="Proteomes" id="UP000476934">
    <property type="component" value="Unassembled WGS sequence"/>
</dbReference>
<dbReference type="GO" id="GO:0004140">
    <property type="term" value="F:dephospho-CoA kinase activity"/>
    <property type="evidence" value="ECO:0007669"/>
    <property type="project" value="UniProtKB-UniRule"/>
</dbReference>
<comment type="pathway">
    <text evidence="5">Cofactor biosynthesis; coenzyme A biosynthesis; CoA from (R)-pantothenate: step 5/5.</text>
</comment>
<dbReference type="GO" id="GO:0005524">
    <property type="term" value="F:ATP binding"/>
    <property type="evidence" value="ECO:0007669"/>
    <property type="project" value="UniProtKB-UniRule"/>
</dbReference>
<evidence type="ECO:0000313" key="8">
    <source>
        <dbReference type="Proteomes" id="UP000476934"/>
    </source>
</evidence>
<feature type="binding site" evidence="5">
    <location>
        <begin position="12"/>
        <end position="17"/>
    </location>
    <ligand>
        <name>ATP</name>
        <dbReference type="ChEBI" id="CHEBI:30616"/>
    </ligand>
</feature>
<comment type="catalytic activity">
    <reaction evidence="5">
        <text>3'-dephospho-CoA + ATP = ADP + CoA + H(+)</text>
        <dbReference type="Rhea" id="RHEA:18245"/>
        <dbReference type="ChEBI" id="CHEBI:15378"/>
        <dbReference type="ChEBI" id="CHEBI:30616"/>
        <dbReference type="ChEBI" id="CHEBI:57287"/>
        <dbReference type="ChEBI" id="CHEBI:57328"/>
        <dbReference type="ChEBI" id="CHEBI:456216"/>
        <dbReference type="EC" id="2.7.1.24"/>
    </reaction>
</comment>
<dbReference type="NCBIfam" id="TIGR00152">
    <property type="entry name" value="dephospho-CoA kinase"/>
    <property type="match status" value="1"/>
</dbReference>
<proteinExistence type="inferred from homology"/>
<dbReference type="RefSeq" id="WP_163174197.1">
    <property type="nucleotide sequence ID" value="NZ_JAAIWK010000026.1"/>
</dbReference>
<evidence type="ECO:0000256" key="3">
    <source>
        <dbReference type="ARBA" id="ARBA00022840"/>
    </source>
</evidence>
<reference evidence="7 8" key="2">
    <citation type="submission" date="2020-03" db="EMBL/GenBank/DDBJ databases">
        <title>Bacillus aquiflavi sp. nov., isolated from yellow water of strong flavor Chinese baijiu in Yibin region of China.</title>
        <authorList>
            <person name="Xie J."/>
        </authorList>
    </citation>
    <scope>NUCLEOTIDE SEQUENCE [LARGE SCALE GENOMIC DNA]</scope>
    <source>
        <strain evidence="7 8">Gsoil 114</strain>
    </source>
</reference>
<dbReference type="EC" id="2.7.1.24" evidence="5 6"/>
<accession>A0A6M0P9P2</accession>
<gene>
    <name evidence="5" type="primary">coaE</name>
    <name evidence="7" type="ORF">G4D61_14300</name>
</gene>
<dbReference type="PANTHER" id="PTHR10695">
    <property type="entry name" value="DEPHOSPHO-COA KINASE-RELATED"/>
    <property type="match status" value="1"/>
</dbReference>
<comment type="caution">
    <text evidence="7">The sequence shown here is derived from an EMBL/GenBank/DDBJ whole genome shotgun (WGS) entry which is preliminary data.</text>
</comment>
<protein>
    <recommendedName>
        <fullName evidence="5 6">Dephospho-CoA kinase</fullName>
        <ecNumber evidence="5 6">2.7.1.24</ecNumber>
    </recommendedName>
    <alternativeName>
        <fullName evidence="5">Dephosphocoenzyme A kinase</fullName>
    </alternativeName>
</protein>
<evidence type="ECO:0000313" key="7">
    <source>
        <dbReference type="EMBL" id="NEY21117.1"/>
    </source>
</evidence>
<evidence type="ECO:0000256" key="1">
    <source>
        <dbReference type="ARBA" id="ARBA00009018"/>
    </source>
</evidence>